<dbReference type="EMBL" id="PKPP01015689">
    <property type="protein sequence ID" value="PWA38392.1"/>
    <property type="molecule type" value="Genomic_DNA"/>
</dbReference>
<dbReference type="Proteomes" id="UP000245207">
    <property type="component" value="Unassembled WGS sequence"/>
</dbReference>
<name>A0A2U1KNS2_ARTAN</name>
<sequence>MSLLLHMDYGQTTTMVHGLLGKILPKLTAFITCSSSCPGSFAVKETGVSSASSVRALDLGVVVACEKMKVDDQIKLCISLHSISKLTIEFARTKAQEQDDSKATLAPKISQEESWLSFGQEAVVIHNKSSDDDEVTFRKDLGTSAARQESSKCSCILEWFRGPLKDTETHLFGPEILRSTSERRSSTYDE</sequence>
<dbReference type="OrthoDB" id="10268103at2759"/>
<protein>
    <submittedName>
        <fullName evidence="1">Uncharacterized protein</fullName>
    </submittedName>
</protein>
<gene>
    <name evidence="1" type="ORF">CTI12_AA581800</name>
</gene>
<comment type="caution">
    <text evidence="1">The sequence shown here is derived from an EMBL/GenBank/DDBJ whole genome shotgun (WGS) entry which is preliminary data.</text>
</comment>
<dbReference type="AlphaFoldDB" id="A0A2U1KNS2"/>
<reference evidence="1 2" key="1">
    <citation type="journal article" date="2018" name="Mol. Plant">
        <title>The genome of Artemisia annua provides insight into the evolution of Asteraceae family and artemisinin biosynthesis.</title>
        <authorList>
            <person name="Shen Q."/>
            <person name="Zhang L."/>
            <person name="Liao Z."/>
            <person name="Wang S."/>
            <person name="Yan T."/>
            <person name="Shi P."/>
            <person name="Liu M."/>
            <person name="Fu X."/>
            <person name="Pan Q."/>
            <person name="Wang Y."/>
            <person name="Lv Z."/>
            <person name="Lu X."/>
            <person name="Zhang F."/>
            <person name="Jiang W."/>
            <person name="Ma Y."/>
            <person name="Chen M."/>
            <person name="Hao X."/>
            <person name="Li L."/>
            <person name="Tang Y."/>
            <person name="Lv G."/>
            <person name="Zhou Y."/>
            <person name="Sun X."/>
            <person name="Brodelius P.E."/>
            <person name="Rose J.K.C."/>
            <person name="Tang K."/>
        </authorList>
    </citation>
    <scope>NUCLEOTIDE SEQUENCE [LARGE SCALE GENOMIC DNA]</scope>
    <source>
        <strain evidence="2">cv. Huhao1</strain>
        <tissue evidence="1">Leaf</tissue>
    </source>
</reference>
<organism evidence="1 2">
    <name type="scientific">Artemisia annua</name>
    <name type="common">Sweet wormwood</name>
    <dbReference type="NCBI Taxonomy" id="35608"/>
    <lineage>
        <taxon>Eukaryota</taxon>
        <taxon>Viridiplantae</taxon>
        <taxon>Streptophyta</taxon>
        <taxon>Embryophyta</taxon>
        <taxon>Tracheophyta</taxon>
        <taxon>Spermatophyta</taxon>
        <taxon>Magnoliopsida</taxon>
        <taxon>eudicotyledons</taxon>
        <taxon>Gunneridae</taxon>
        <taxon>Pentapetalae</taxon>
        <taxon>asterids</taxon>
        <taxon>campanulids</taxon>
        <taxon>Asterales</taxon>
        <taxon>Asteraceae</taxon>
        <taxon>Asteroideae</taxon>
        <taxon>Anthemideae</taxon>
        <taxon>Artemisiinae</taxon>
        <taxon>Artemisia</taxon>
    </lineage>
</organism>
<evidence type="ECO:0000313" key="2">
    <source>
        <dbReference type="Proteomes" id="UP000245207"/>
    </source>
</evidence>
<accession>A0A2U1KNS2</accession>
<evidence type="ECO:0000313" key="1">
    <source>
        <dbReference type="EMBL" id="PWA38392.1"/>
    </source>
</evidence>
<dbReference type="STRING" id="35608.A0A2U1KNS2"/>
<proteinExistence type="predicted"/>
<keyword evidence="2" id="KW-1185">Reference proteome</keyword>